<feature type="chain" id="PRO_5005574722" evidence="1">
    <location>
        <begin position="22"/>
        <end position="162"/>
    </location>
</feature>
<dbReference type="EMBL" id="KQ414914">
    <property type="protein sequence ID" value="KOC59542.1"/>
    <property type="molecule type" value="Genomic_DNA"/>
</dbReference>
<sequence length="162" mass="17658">MFRSIAVVLFTALPLLQAACAIDISQYKNVQLEFNDNDGVPRTKLLGLNPEERGPGFIGDLVVGQRYSDETIFRRVIEFENPTSTVQGTTLSLSISNGVIHYISARNAQGSYGVICDNPNVLGASKSSINLRVPPNSTAMLSLIIAAHSQVQRKSKSYMVQD</sequence>
<evidence type="ECO:0000313" key="3">
    <source>
        <dbReference type="Proteomes" id="UP000053825"/>
    </source>
</evidence>
<accession>A0A0L7QLN6</accession>
<dbReference type="OrthoDB" id="7548640at2759"/>
<name>A0A0L7QLN6_9HYME</name>
<dbReference type="AlphaFoldDB" id="A0A0L7QLN6"/>
<dbReference type="STRING" id="597456.A0A0L7QLN6"/>
<proteinExistence type="predicted"/>
<organism evidence="2 3">
    <name type="scientific">Habropoda laboriosa</name>
    <dbReference type="NCBI Taxonomy" id="597456"/>
    <lineage>
        <taxon>Eukaryota</taxon>
        <taxon>Metazoa</taxon>
        <taxon>Ecdysozoa</taxon>
        <taxon>Arthropoda</taxon>
        <taxon>Hexapoda</taxon>
        <taxon>Insecta</taxon>
        <taxon>Pterygota</taxon>
        <taxon>Neoptera</taxon>
        <taxon>Endopterygota</taxon>
        <taxon>Hymenoptera</taxon>
        <taxon>Apocrita</taxon>
        <taxon>Aculeata</taxon>
        <taxon>Apoidea</taxon>
        <taxon>Anthophila</taxon>
        <taxon>Apidae</taxon>
        <taxon>Habropoda</taxon>
    </lineage>
</organism>
<keyword evidence="3" id="KW-1185">Reference proteome</keyword>
<protein>
    <submittedName>
        <fullName evidence="2">Uncharacterized protein</fullName>
    </submittedName>
</protein>
<gene>
    <name evidence="2" type="ORF">WH47_09064</name>
</gene>
<reference evidence="2 3" key="1">
    <citation type="submission" date="2015-07" db="EMBL/GenBank/DDBJ databases">
        <title>The genome of Habropoda laboriosa.</title>
        <authorList>
            <person name="Pan H."/>
            <person name="Kapheim K."/>
        </authorList>
    </citation>
    <scope>NUCLEOTIDE SEQUENCE [LARGE SCALE GENOMIC DNA]</scope>
    <source>
        <strain evidence="2">0110345459</strain>
    </source>
</reference>
<evidence type="ECO:0000313" key="2">
    <source>
        <dbReference type="EMBL" id="KOC59542.1"/>
    </source>
</evidence>
<feature type="signal peptide" evidence="1">
    <location>
        <begin position="1"/>
        <end position="21"/>
    </location>
</feature>
<dbReference type="Proteomes" id="UP000053825">
    <property type="component" value="Unassembled WGS sequence"/>
</dbReference>
<keyword evidence="1" id="KW-0732">Signal</keyword>
<evidence type="ECO:0000256" key="1">
    <source>
        <dbReference type="SAM" id="SignalP"/>
    </source>
</evidence>